<feature type="region of interest" description="Disordered" evidence="1">
    <location>
        <begin position="347"/>
        <end position="390"/>
    </location>
</feature>
<feature type="region of interest" description="Disordered" evidence="1">
    <location>
        <begin position="604"/>
        <end position="660"/>
    </location>
</feature>
<evidence type="ECO:0000313" key="4">
    <source>
        <dbReference type="Proteomes" id="UP001055439"/>
    </source>
</evidence>
<feature type="compositionally biased region" description="Basic and acidic residues" evidence="1">
    <location>
        <begin position="208"/>
        <end position="244"/>
    </location>
</feature>
<dbReference type="PANTHER" id="PTHR46413:SF1">
    <property type="entry name" value="HEAVY METAL-ASSOCIATED ISOPRENYLATED PLANT PROTEIN 6"/>
    <property type="match status" value="1"/>
</dbReference>
<dbReference type="InterPro" id="IPR006121">
    <property type="entry name" value="HMA_dom"/>
</dbReference>
<protein>
    <submittedName>
        <fullName evidence="3">Heavy-metal-associated domain-containing protein</fullName>
    </submittedName>
</protein>
<dbReference type="Gene3D" id="3.30.70.100">
    <property type="match status" value="4"/>
</dbReference>
<dbReference type="PANTHER" id="PTHR46413">
    <property type="entry name" value="HEAVY METAL-ASSOCIATED ISOPRENYLATED PLANT PROTEIN 6"/>
    <property type="match status" value="1"/>
</dbReference>
<dbReference type="GO" id="GO:0046872">
    <property type="term" value="F:metal ion binding"/>
    <property type="evidence" value="ECO:0007669"/>
    <property type="project" value="InterPro"/>
</dbReference>
<feature type="region of interest" description="Disordered" evidence="1">
    <location>
        <begin position="1"/>
        <end position="23"/>
    </location>
</feature>
<feature type="domain" description="HMA" evidence="2">
    <location>
        <begin position="402"/>
        <end position="450"/>
    </location>
</feature>
<reference evidence="3" key="1">
    <citation type="submission" date="2022-05" db="EMBL/GenBank/DDBJ databases">
        <title>The Musa troglodytarum L. genome provides insights into the mechanism of non-climacteric behaviour and enrichment of carotenoids.</title>
        <authorList>
            <person name="Wang J."/>
        </authorList>
    </citation>
    <scope>NUCLEOTIDE SEQUENCE</scope>
    <source>
        <tissue evidence="3">Leaf</tissue>
    </source>
</reference>
<dbReference type="OrthoDB" id="689350at2759"/>
<feature type="compositionally biased region" description="Basic and acidic residues" evidence="1">
    <location>
        <begin position="363"/>
        <end position="390"/>
    </location>
</feature>
<proteinExistence type="predicted"/>
<evidence type="ECO:0000256" key="1">
    <source>
        <dbReference type="SAM" id="MobiDB-lite"/>
    </source>
</evidence>
<evidence type="ECO:0000313" key="3">
    <source>
        <dbReference type="EMBL" id="URE28229.1"/>
    </source>
</evidence>
<organism evidence="3 4">
    <name type="scientific">Musa troglodytarum</name>
    <name type="common">fe'i banana</name>
    <dbReference type="NCBI Taxonomy" id="320322"/>
    <lineage>
        <taxon>Eukaryota</taxon>
        <taxon>Viridiplantae</taxon>
        <taxon>Streptophyta</taxon>
        <taxon>Embryophyta</taxon>
        <taxon>Tracheophyta</taxon>
        <taxon>Spermatophyta</taxon>
        <taxon>Magnoliopsida</taxon>
        <taxon>Liliopsida</taxon>
        <taxon>Zingiberales</taxon>
        <taxon>Musaceae</taxon>
        <taxon>Musa</taxon>
    </lineage>
</organism>
<sequence>MPPRATHPSRPDFRRPPAAPLRLHVAYRPHAPSSAPPPCRPTTIVNSNKATTVRTRIRFHSFNSDLPCLPDSASQPKREEAWSELEERRVRVREASWARRRWRSGRNGTGKSRRARYRTWPCSSTRTAITPQAASASWSRSSKNSSKNLSSEGRGLTIDHQMDAGVERVDVDKANNKLTVVGTIKPSKLREFLETKTGKKVKIKFPKEEKKAEKKEEKEERPREEKKTDNDVNDPRKSSDDKKPKPIHQPPVSTLVLKIRLHCDGCIRPIKKNIYKIKDGGGRPHPTAEGRRGAHRLPLSDFTEMPAGVQEVTVDAAKDLVTVKGTMDAKTLPAVLKDKLKRGVEVVPPKKHAGGGGGGSLAGEKEMEEKWKKRDGEKEKGREEKAKEKKESWPTHVEVKLDVHCDGCALKIRRFVEKLEGVESVRVDAANNKLKAIGKINPWKLKEFLEAETKKKVELIFPKEPPREEKKEEKKEERPREEKKTDNDVNDPRKSSDDKKPKPIHQPPVSTLVLKIRLHCDGCIHRIKKNIYKIKGKIKYGGGRPHPTAEGRRGAHRLPFSDFTEMPAGVQEVTVDAAKDLVTVKGTMDAKTLPAVLRDKLKRGVEVVPPKKHAGGGGGGEEKKDKGGDGGGGEKKEEGGGVGEKKEKEGRGGAEKEAVATATTTTVAEANTMDYYRRYPAYGGYGYRVEMVHAPQIFSDENPNACSIM</sequence>
<dbReference type="CDD" id="cd00371">
    <property type="entry name" value="HMA"/>
    <property type="match status" value="1"/>
</dbReference>
<feature type="compositionally biased region" description="Low complexity" evidence="1">
    <location>
        <begin position="133"/>
        <end position="151"/>
    </location>
</feature>
<keyword evidence="4" id="KW-1185">Reference proteome</keyword>
<dbReference type="InterPro" id="IPR036163">
    <property type="entry name" value="HMA_dom_sf"/>
</dbReference>
<accession>A0A9E7H5Y0</accession>
<evidence type="ECO:0000259" key="2">
    <source>
        <dbReference type="Pfam" id="PF00403"/>
    </source>
</evidence>
<dbReference type="SUPFAM" id="SSF55008">
    <property type="entry name" value="HMA, heavy metal-associated domain"/>
    <property type="match status" value="1"/>
</dbReference>
<dbReference type="AlphaFoldDB" id="A0A9E7H5Y0"/>
<feature type="region of interest" description="Disordered" evidence="1">
    <location>
        <begin position="128"/>
        <end position="158"/>
    </location>
</feature>
<dbReference type="Pfam" id="PF00403">
    <property type="entry name" value="HMA"/>
    <property type="match status" value="1"/>
</dbReference>
<dbReference type="EMBL" id="CP097510">
    <property type="protein sequence ID" value="URE28229.1"/>
    <property type="molecule type" value="Genomic_DNA"/>
</dbReference>
<dbReference type="Proteomes" id="UP001055439">
    <property type="component" value="Chromosome 8"/>
</dbReference>
<gene>
    <name evidence="3" type="ORF">MUK42_26109</name>
</gene>
<feature type="region of interest" description="Disordered" evidence="1">
    <location>
        <begin position="460"/>
        <end position="508"/>
    </location>
</feature>
<feature type="compositionally biased region" description="Basic and acidic residues" evidence="1">
    <location>
        <begin position="620"/>
        <end position="658"/>
    </location>
</feature>
<feature type="compositionally biased region" description="Basic and acidic residues" evidence="1">
    <location>
        <begin position="464"/>
        <end position="501"/>
    </location>
</feature>
<dbReference type="InterPro" id="IPR044594">
    <property type="entry name" value="HIPP01/3/5/6"/>
</dbReference>
<name>A0A9E7H5Y0_9LILI</name>
<feature type="region of interest" description="Disordered" evidence="1">
    <location>
        <begin position="208"/>
        <end position="253"/>
    </location>
</feature>